<proteinExistence type="predicted"/>
<organism evidence="1 2">
    <name type="scientific">Sporanaerobium hydrogeniformans</name>
    <dbReference type="NCBI Taxonomy" id="3072179"/>
    <lineage>
        <taxon>Bacteria</taxon>
        <taxon>Bacillati</taxon>
        <taxon>Bacillota</taxon>
        <taxon>Clostridia</taxon>
        <taxon>Lachnospirales</taxon>
        <taxon>Lachnospiraceae</taxon>
        <taxon>Sporanaerobium</taxon>
    </lineage>
</organism>
<protein>
    <submittedName>
        <fullName evidence="1">Uncharacterized protein</fullName>
    </submittedName>
</protein>
<reference evidence="1" key="1">
    <citation type="submission" date="2017-10" db="EMBL/GenBank/DDBJ databases">
        <title>Genome sequence of cellulolytic Lachnospiraceae bacterium XHS1971 isolated from hotspring sediment.</title>
        <authorList>
            <person name="Vasudevan G."/>
            <person name="Joshi A.J."/>
            <person name="Hivarkar S."/>
            <person name="Lanjekar V.B."/>
            <person name="Dhakephalkar P.K."/>
            <person name="Dagar S."/>
        </authorList>
    </citation>
    <scope>NUCLEOTIDE SEQUENCE</scope>
    <source>
        <strain evidence="1">XHS1971</strain>
    </source>
</reference>
<dbReference type="Proteomes" id="UP000224460">
    <property type="component" value="Unassembled WGS sequence"/>
</dbReference>
<name>A0AC61D9T0_9FIRM</name>
<evidence type="ECO:0000313" key="1">
    <source>
        <dbReference type="EMBL" id="PHV69473.1"/>
    </source>
</evidence>
<comment type="caution">
    <text evidence="1">The sequence shown here is derived from an EMBL/GenBank/DDBJ whole genome shotgun (WGS) entry which is preliminary data.</text>
</comment>
<sequence>MKCPYCLKEMRKGMVKIGESTLNIFNTVTWYPEEELDKKIRKEYVRLNFNAEGYYCDECMKVVSIFDEK</sequence>
<evidence type="ECO:0000313" key="2">
    <source>
        <dbReference type="Proteomes" id="UP000224460"/>
    </source>
</evidence>
<keyword evidence="2" id="KW-1185">Reference proteome</keyword>
<gene>
    <name evidence="1" type="ORF">CS063_15525</name>
</gene>
<accession>A0AC61D9T0</accession>
<dbReference type="EMBL" id="PEDL01000027">
    <property type="protein sequence ID" value="PHV69473.1"/>
    <property type="molecule type" value="Genomic_DNA"/>
</dbReference>